<name>A0A371B6B1_9BRAD</name>
<dbReference type="AlphaFoldDB" id="A0A371B6B1"/>
<evidence type="ECO:0000256" key="3">
    <source>
        <dbReference type="ARBA" id="ARBA00023004"/>
    </source>
</evidence>
<dbReference type="OrthoDB" id="9794568at2"/>
<dbReference type="InterPro" id="IPR029052">
    <property type="entry name" value="Metallo-depent_PP-like"/>
</dbReference>
<reference evidence="7" key="1">
    <citation type="submission" date="2018-08" db="EMBL/GenBank/DDBJ databases">
        <authorList>
            <person name="Kim S.-J."/>
            <person name="Jung G.-Y."/>
        </authorList>
    </citation>
    <scope>NUCLEOTIDE SEQUENCE [LARGE SCALE GENOMIC DNA]</scope>
    <source>
        <strain evidence="7">GY_H</strain>
    </source>
</reference>
<keyword evidence="1" id="KW-0479">Metal-binding</keyword>
<evidence type="ECO:0000259" key="5">
    <source>
        <dbReference type="Pfam" id="PF00149"/>
    </source>
</evidence>
<evidence type="ECO:0000313" key="6">
    <source>
        <dbReference type="EMBL" id="RDV03110.1"/>
    </source>
</evidence>
<dbReference type="PANTHER" id="PTHR42988:SF2">
    <property type="entry name" value="CYCLIC NUCLEOTIDE PHOSPHODIESTERASE CBUA0032-RELATED"/>
    <property type="match status" value="1"/>
</dbReference>
<dbReference type="Proteomes" id="UP000263993">
    <property type="component" value="Unassembled WGS sequence"/>
</dbReference>
<comment type="caution">
    <text evidence="6">The sequence shown here is derived from an EMBL/GenBank/DDBJ whole genome shotgun (WGS) entry which is preliminary data.</text>
</comment>
<dbReference type="InterPro" id="IPR004843">
    <property type="entry name" value="Calcineurin-like_PHP"/>
</dbReference>
<evidence type="ECO:0000256" key="1">
    <source>
        <dbReference type="ARBA" id="ARBA00022723"/>
    </source>
</evidence>
<dbReference type="PANTHER" id="PTHR42988">
    <property type="entry name" value="PHOSPHOHYDROLASE"/>
    <property type="match status" value="1"/>
</dbReference>
<keyword evidence="2" id="KW-0378">Hydrolase</keyword>
<dbReference type="Gene3D" id="3.60.21.10">
    <property type="match status" value="1"/>
</dbReference>
<dbReference type="EMBL" id="QRGO01000001">
    <property type="protein sequence ID" value="RDV03110.1"/>
    <property type="molecule type" value="Genomic_DNA"/>
</dbReference>
<evidence type="ECO:0000256" key="2">
    <source>
        <dbReference type="ARBA" id="ARBA00022801"/>
    </source>
</evidence>
<sequence length="292" mass="31722">MPFTLAHLSDIHLAPLPPAHALDLCSKRITGYLNWQRKRRFIHDPAVLGTIVADMKAQAPDHIAVTGDIANIGLEAEYAAGRGFLDILGKPDTVSFVLGNHDIYVAECAGFAARAWGPFMLGDDGETFPYVRRRGPLAIIGLSTGVPTAPFQATGELGDGQLGALGALLHRMHDEKLFRVVLIHHPPVSDAPAYKRLTDAGAFMRVIARHGAELVLHGHDHRDMLNYIDGPNGARVPAVGVPSASVRPGMDKDNAGYHLYRIEGVPGAWRCEMVVRQMSEDGDVREVKREAL</sequence>
<comment type="similarity">
    <text evidence="4">Belongs to the cyclic nucleotide phosphodiesterase class-III family.</text>
</comment>
<keyword evidence="3" id="KW-0408">Iron</keyword>
<evidence type="ECO:0000256" key="4">
    <source>
        <dbReference type="ARBA" id="ARBA00025742"/>
    </source>
</evidence>
<proteinExistence type="inferred from homology"/>
<dbReference type="InterPro" id="IPR050884">
    <property type="entry name" value="CNP_phosphodiesterase-III"/>
</dbReference>
<protein>
    <submittedName>
        <fullName evidence="6">Metallophosphoesterase</fullName>
    </submittedName>
</protein>
<keyword evidence="7" id="KW-1185">Reference proteome</keyword>
<evidence type="ECO:0000313" key="7">
    <source>
        <dbReference type="Proteomes" id="UP000263993"/>
    </source>
</evidence>
<dbReference type="Pfam" id="PF00149">
    <property type="entry name" value="Metallophos"/>
    <property type="match status" value="1"/>
</dbReference>
<organism evidence="6 7">
    <name type="scientific">Undibacter mobilis</name>
    <dbReference type="NCBI Taxonomy" id="2292256"/>
    <lineage>
        <taxon>Bacteria</taxon>
        <taxon>Pseudomonadati</taxon>
        <taxon>Pseudomonadota</taxon>
        <taxon>Alphaproteobacteria</taxon>
        <taxon>Hyphomicrobiales</taxon>
        <taxon>Nitrobacteraceae</taxon>
        <taxon>Undibacter</taxon>
    </lineage>
</organism>
<gene>
    <name evidence="6" type="ORF">DXH78_00015</name>
</gene>
<dbReference type="SUPFAM" id="SSF56300">
    <property type="entry name" value="Metallo-dependent phosphatases"/>
    <property type="match status" value="1"/>
</dbReference>
<dbReference type="RefSeq" id="WP_115515138.1">
    <property type="nucleotide sequence ID" value="NZ_QRGO01000001.1"/>
</dbReference>
<feature type="domain" description="Calcineurin-like phosphoesterase" evidence="5">
    <location>
        <begin position="4"/>
        <end position="222"/>
    </location>
</feature>
<accession>A0A371B6B1</accession>
<dbReference type="GO" id="GO:0016787">
    <property type="term" value="F:hydrolase activity"/>
    <property type="evidence" value="ECO:0007669"/>
    <property type="project" value="UniProtKB-KW"/>
</dbReference>
<dbReference type="GO" id="GO:0046872">
    <property type="term" value="F:metal ion binding"/>
    <property type="evidence" value="ECO:0007669"/>
    <property type="project" value="UniProtKB-KW"/>
</dbReference>